<evidence type="ECO:0000256" key="1">
    <source>
        <dbReference type="ARBA" id="ARBA00004173"/>
    </source>
</evidence>
<feature type="region of interest" description="Disordered" evidence="5">
    <location>
        <begin position="96"/>
        <end position="118"/>
    </location>
</feature>
<sequence length="323" mass="35065">MGRAKSLHSKAAHFVTDITTGLLNPISDKPSKHSPFSSSCKLSIFLYSKPFLGFKSSLLGAKTHLSDVPKIRTFLGSGAVGAKPGSSFSCIDEVEDVDGSRGSQNGTMSEESPANPVDGPDASSFTAFLYSLLSSSESGDKSKSSDQQVDDQMDKPDSLSDSAVKANSGKRSLFSKGKHTLSKAMYQAARFGGYRSQERKGNLDVKGDDANDSEFTGVEMRHMHKAQKPVASVHLPDISEPSLLLTEKTRIVLYSSLPALVQGRQWLLLYSTWRHGISLSTLYRRSCWRPLRCSFWLLGGGTSKTHKQEVSGPAEANTSYESI</sequence>
<dbReference type="EMBL" id="PDCK01000040">
    <property type="protein sequence ID" value="PRQ48720.1"/>
    <property type="molecule type" value="Genomic_DNA"/>
</dbReference>
<dbReference type="Gramene" id="PRQ48720">
    <property type="protein sequence ID" value="PRQ48720"/>
    <property type="gene ID" value="RchiOBHm_Chr2g0113891"/>
</dbReference>
<evidence type="ECO:0000256" key="3">
    <source>
        <dbReference type="ARBA" id="ARBA00023128"/>
    </source>
</evidence>
<evidence type="ECO:0000259" key="6">
    <source>
        <dbReference type="Pfam" id="PF07534"/>
    </source>
</evidence>
<evidence type="ECO:0000256" key="2">
    <source>
        <dbReference type="ARBA" id="ARBA00009540"/>
    </source>
</evidence>
<dbReference type="PANTHER" id="PTHR23354">
    <property type="entry name" value="NUCLEOLAR PROTEIN 7/ESTROGEN RECEPTOR COACTIVATOR-RELATED"/>
    <property type="match status" value="1"/>
</dbReference>
<feature type="region of interest" description="Disordered" evidence="5">
    <location>
        <begin position="303"/>
        <end position="323"/>
    </location>
</feature>
<evidence type="ECO:0000313" key="7">
    <source>
        <dbReference type="EMBL" id="PRQ48720.1"/>
    </source>
</evidence>
<feature type="compositionally biased region" description="Polar residues" evidence="5">
    <location>
        <begin position="101"/>
        <end position="112"/>
    </location>
</feature>
<dbReference type="GO" id="GO:0005739">
    <property type="term" value="C:mitochondrion"/>
    <property type="evidence" value="ECO:0007669"/>
    <property type="project" value="UniProtKB-SubCell"/>
</dbReference>
<dbReference type="InterPro" id="IPR006571">
    <property type="entry name" value="TLDc_dom"/>
</dbReference>
<comment type="subcellular location">
    <subcellularLocation>
        <location evidence="1">Mitochondrion</location>
    </subcellularLocation>
</comment>
<accession>A0A2P6RQN5</accession>
<proteinExistence type="inferred from homology"/>
<protein>
    <recommendedName>
        <fullName evidence="4">Oxidation resistance protein 1</fullName>
    </recommendedName>
</protein>
<keyword evidence="8" id="KW-1185">Reference proteome</keyword>
<reference evidence="7 8" key="1">
    <citation type="journal article" date="2018" name="Nat. Genet.">
        <title>The Rosa genome provides new insights in the design of modern roses.</title>
        <authorList>
            <person name="Bendahmane M."/>
        </authorList>
    </citation>
    <scope>NUCLEOTIDE SEQUENCE [LARGE SCALE GENOMIC DNA]</scope>
    <source>
        <strain evidence="8">cv. Old Blush</strain>
    </source>
</reference>
<comment type="caution">
    <text evidence="7">The sequence shown here is derived from an EMBL/GenBank/DDBJ whole genome shotgun (WGS) entry which is preliminary data.</text>
</comment>
<comment type="similarity">
    <text evidence="2">Belongs to the OXR1 family.</text>
</comment>
<evidence type="ECO:0000256" key="4">
    <source>
        <dbReference type="ARBA" id="ARBA00040604"/>
    </source>
</evidence>
<gene>
    <name evidence="7" type="ORF">RchiOBHm_Chr2g0113891</name>
</gene>
<dbReference type="AlphaFoldDB" id="A0A2P6RQN5"/>
<name>A0A2P6RQN5_ROSCH</name>
<feature type="domain" description="TLDc" evidence="6">
    <location>
        <begin position="239"/>
        <end position="285"/>
    </location>
</feature>
<organism evidence="7 8">
    <name type="scientific">Rosa chinensis</name>
    <name type="common">China rose</name>
    <dbReference type="NCBI Taxonomy" id="74649"/>
    <lineage>
        <taxon>Eukaryota</taxon>
        <taxon>Viridiplantae</taxon>
        <taxon>Streptophyta</taxon>
        <taxon>Embryophyta</taxon>
        <taxon>Tracheophyta</taxon>
        <taxon>Spermatophyta</taxon>
        <taxon>Magnoliopsida</taxon>
        <taxon>eudicotyledons</taxon>
        <taxon>Gunneridae</taxon>
        <taxon>Pentapetalae</taxon>
        <taxon>rosids</taxon>
        <taxon>fabids</taxon>
        <taxon>Rosales</taxon>
        <taxon>Rosaceae</taxon>
        <taxon>Rosoideae</taxon>
        <taxon>Rosoideae incertae sedis</taxon>
        <taxon>Rosa</taxon>
    </lineage>
</organism>
<dbReference type="PANTHER" id="PTHR23354:SF62">
    <property type="entry name" value="MUSTARD, ISOFORM V"/>
    <property type="match status" value="1"/>
</dbReference>
<evidence type="ECO:0000313" key="8">
    <source>
        <dbReference type="Proteomes" id="UP000238479"/>
    </source>
</evidence>
<dbReference type="STRING" id="74649.A0A2P6RQN5"/>
<keyword evidence="3" id="KW-0496">Mitochondrion</keyword>
<feature type="region of interest" description="Disordered" evidence="5">
    <location>
        <begin position="136"/>
        <end position="169"/>
    </location>
</feature>
<dbReference type="Pfam" id="PF07534">
    <property type="entry name" value="TLD"/>
    <property type="match status" value="1"/>
</dbReference>
<evidence type="ECO:0000256" key="5">
    <source>
        <dbReference type="SAM" id="MobiDB-lite"/>
    </source>
</evidence>
<dbReference type="Proteomes" id="UP000238479">
    <property type="component" value="Chromosome 2"/>
</dbReference>